<reference evidence="2 3" key="1">
    <citation type="journal article" date="2022" name="Syst. Appl. Microbiol.">
        <title>Rhodopirellula aestuarii sp. nov., a novel member of the genus Rhodopirellula isolated from brackish sediments collected in the Tagus River estuary, Portugal.</title>
        <authorList>
            <person name="Vitorino I.R."/>
            <person name="Klimek D."/>
            <person name="Calusinska M."/>
            <person name="Lobo-da-Cunha A."/>
            <person name="Vasconcelos V."/>
            <person name="Lage O.M."/>
        </authorList>
    </citation>
    <scope>NUCLEOTIDE SEQUENCE [LARGE SCALE GENOMIC DNA]</scope>
    <source>
        <strain evidence="2 3">ICT_H3.1</strain>
    </source>
</reference>
<evidence type="ECO:0000313" key="3">
    <source>
        <dbReference type="Proteomes" id="UP001202961"/>
    </source>
</evidence>
<comment type="caution">
    <text evidence="2">The sequence shown here is derived from an EMBL/GenBank/DDBJ whole genome shotgun (WGS) entry which is preliminary data.</text>
</comment>
<gene>
    <name evidence="2" type="ORF">NB063_10940</name>
</gene>
<dbReference type="Pfam" id="PF02589">
    <property type="entry name" value="LUD_dom"/>
    <property type="match status" value="1"/>
</dbReference>
<dbReference type="SUPFAM" id="SSF100950">
    <property type="entry name" value="NagB/RpiA/CoA transferase-like"/>
    <property type="match status" value="1"/>
</dbReference>
<keyword evidence="3" id="KW-1185">Reference proteome</keyword>
<evidence type="ECO:0000259" key="1">
    <source>
        <dbReference type="Pfam" id="PF02589"/>
    </source>
</evidence>
<dbReference type="PANTHER" id="PTHR43682">
    <property type="entry name" value="LACTATE UTILIZATION PROTEIN C"/>
    <property type="match status" value="1"/>
</dbReference>
<dbReference type="RefSeq" id="WP_250928767.1">
    <property type="nucleotide sequence ID" value="NZ_JAMQBK010000029.1"/>
</dbReference>
<protein>
    <submittedName>
        <fullName evidence="2">LUD domain-containing protein</fullName>
    </submittedName>
</protein>
<dbReference type="InterPro" id="IPR024185">
    <property type="entry name" value="FTHF_cligase-like_sf"/>
</dbReference>
<dbReference type="EMBL" id="JAMQBK010000029">
    <property type="protein sequence ID" value="MCM2371123.1"/>
    <property type="molecule type" value="Genomic_DNA"/>
</dbReference>
<proteinExistence type="predicted"/>
<organism evidence="2 3">
    <name type="scientific">Aporhodopirellula aestuarii</name>
    <dbReference type="NCBI Taxonomy" id="2950107"/>
    <lineage>
        <taxon>Bacteria</taxon>
        <taxon>Pseudomonadati</taxon>
        <taxon>Planctomycetota</taxon>
        <taxon>Planctomycetia</taxon>
        <taxon>Pirellulales</taxon>
        <taxon>Pirellulaceae</taxon>
        <taxon>Aporhodopirellula</taxon>
    </lineage>
</organism>
<dbReference type="Gene3D" id="3.40.50.10420">
    <property type="entry name" value="NagB/RpiA/CoA transferase-like"/>
    <property type="match status" value="1"/>
</dbReference>
<dbReference type="InterPro" id="IPR003741">
    <property type="entry name" value="LUD_dom"/>
</dbReference>
<sequence>MIAEANDKEPSGSKQVILDRLRGRVVESPGLPELDPDRLIRYPDRVSQFCETLKFVGGESHFVDSPAQIREILEGIEVFSAADRIASTFPEAVEPTVDLSQVSDPHLLSTLDWTIVKGEFGVAENGAIWVDGRTLPHRVMIFIAQYLALVVSRSEIVDNMHEAYARIGAPSPGFGVFVSGPSKTADIEQSLVLGAHGCRKLQVFLLP</sequence>
<dbReference type="InterPro" id="IPR037171">
    <property type="entry name" value="NagB/RpiA_transferase-like"/>
</dbReference>
<accession>A0ABT0U3W9</accession>
<dbReference type="PANTHER" id="PTHR43682:SF1">
    <property type="entry name" value="LACTATE UTILIZATION PROTEIN C"/>
    <property type="match status" value="1"/>
</dbReference>
<dbReference type="Proteomes" id="UP001202961">
    <property type="component" value="Unassembled WGS sequence"/>
</dbReference>
<feature type="domain" description="LUD" evidence="1">
    <location>
        <begin position="108"/>
        <end position="206"/>
    </location>
</feature>
<evidence type="ECO:0000313" key="2">
    <source>
        <dbReference type="EMBL" id="MCM2371123.1"/>
    </source>
</evidence>
<name>A0ABT0U3W9_9BACT</name>